<name>A0ABV8MUG0_9NEIS</name>
<dbReference type="Gene3D" id="1.10.390.10">
    <property type="entry name" value="Neutral Protease Domain 2"/>
    <property type="match status" value="1"/>
</dbReference>
<keyword evidence="3" id="KW-1185">Reference proteome</keyword>
<protein>
    <recommendedName>
        <fullName evidence="4">Peptidase M61 catalytic domain-containing protein</fullName>
    </recommendedName>
</protein>
<evidence type="ECO:0000313" key="2">
    <source>
        <dbReference type="EMBL" id="MFC4161292.1"/>
    </source>
</evidence>
<evidence type="ECO:0008006" key="4">
    <source>
        <dbReference type="Google" id="ProtNLM"/>
    </source>
</evidence>
<evidence type="ECO:0000313" key="3">
    <source>
        <dbReference type="Proteomes" id="UP001595791"/>
    </source>
</evidence>
<organism evidence="2 3">
    <name type="scientific">Chitinimonas lacunae</name>
    <dbReference type="NCBI Taxonomy" id="1963018"/>
    <lineage>
        <taxon>Bacteria</taxon>
        <taxon>Pseudomonadati</taxon>
        <taxon>Pseudomonadota</taxon>
        <taxon>Betaproteobacteria</taxon>
        <taxon>Neisseriales</taxon>
        <taxon>Chitinibacteraceae</taxon>
        <taxon>Chitinimonas</taxon>
    </lineage>
</organism>
<gene>
    <name evidence="2" type="ORF">ACFOW7_18290</name>
</gene>
<proteinExistence type="predicted"/>
<evidence type="ECO:0000256" key="1">
    <source>
        <dbReference type="SAM" id="SignalP"/>
    </source>
</evidence>
<sequence>MKLTALLALALPVCATAAAPVTVELGAKDGDLYVEYQFPADRTFIKFENNRFDSIRRERWKALSDCAVLIDGGLRRHQSERCRKVRFDIIKGTLHLSRTYQLAESISDDHDVMTHTDHFAVDAPQVRWRFRPAKGEIVINDGRALARPVTVRSTSTEQDRSERLSRRYNDALVYFGKPDRVQRWGGTLVVMSKALPPAIETRLSTTHNEAMRDYARAFGPNSHPRALFIKYLPPTGNNADYQRGDVTRNSMIQLSLAVPAEPSAAFLNKLDSLVAHELSHLWNSGQAYSTQNGSQPWLHEGGADWITYAWLRQSNRISEEEYQRLLADQLNRCRSEIGNEPFKGDGNGANGKVAYHCGISLYWLGYLSLRQRQPDLTPLTAVAGFFRRFPAYDDARWIAYFASGNGADLKETVQGVTPFAAALPALLRARGVEVESVPVEAPEFPVVSGQLIGALQSKDCRGSVAFWTHHDHFRTDAMPHCTTLKRSLKIDRVAGVKLLQDPLTAYTKLRAACQQQGASVTLGTLDGETVDVACPDQFTVLTDRLKLRDAKSPHAKVSASQQ</sequence>
<accession>A0ABV8MUG0</accession>
<dbReference type="Proteomes" id="UP001595791">
    <property type="component" value="Unassembled WGS sequence"/>
</dbReference>
<feature type="signal peptide" evidence="1">
    <location>
        <begin position="1"/>
        <end position="17"/>
    </location>
</feature>
<dbReference type="EMBL" id="JBHSBU010000001">
    <property type="protein sequence ID" value="MFC4161292.1"/>
    <property type="molecule type" value="Genomic_DNA"/>
</dbReference>
<dbReference type="InterPro" id="IPR027268">
    <property type="entry name" value="Peptidase_M4/M1_CTD_sf"/>
</dbReference>
<dbReference type="RefSeq" id="WP_378167065.1">
    <property type="nucleotide sequence ID" value="NZ_JBHSBU010000001.1"/>
</dbReference>
<feature type="chain" id="PRO_5047420970" description="Peptidase M61 catalytic domain-containing protein" evidence="1">
    <location>
        <begin position="18"/>
        <end position="562"/>
    </location>
</feature>
<reference evidence="3" key="1">
    <citation type="journal article" date="2019" name="Int. J. Syst. Evol. Microbiol.">
        <title>The Global Catalogue of Microorganisms (GCM) 10K type strain sequencing project: providing services to taxonomists for standard genome sequencing and annotation.</title>
        <authorList>
            <consortium name="The Broad Institute Genomics Platform"/>
            <consortium name="The Broad Institute Genome Sequencing Center for Infectious Disease"/>
            <person name="Wu L."/>
            <person name="Ma J."/>
        </authorList>
    </citation>
    <scope>NUCLEOTIDE SEQUENCE [LARGE SCALE GENOMIC DNA]</scope>
    <source>
        <strain evidence="3">LMG 29894</strain>
    </source>
</reference>
<keyword evidence="1" id="KW-0732">Signal</keyword>
<comment type="caution">
    <text evidence="2">The sequence shown here is derived from an EMBL/GenBank/DDBJ whole genome shotgun (WGS) entry which is preliminary data.</text>
</comment>